<name>A0A5B0PY56_PUCGR</name>
<evidence type="ECO:0000313" key="1">
    <source>
        <dbReference type="EMBL" id="KAA1105861.1"/>
    </source>
</evidence>
<dbReference type="AlphaFoldDB" id="A0A5B0PY56"/>
<dbReference type="EMBL" id="VSWC01000040">
    <property type="protein sequence ID" value="KAA1105861.1"/>
    <property type="molecule type" value="Genomic_DNA"/>
</dbReference>
<keyword evidence="2" id="KW-1185">Reference proteome</keyword>
<comment type="caution">
    <text evidence="1">The sequence shown here is derived from an EMBL/GenBank/DDBJ whole genome shotgun (WGS) entry which is preliminary data.</text>
</comment>
<dbReference type="Proteomes" id="UP000324748">
    <property type="component" value="Unassembled WGS sequence"/>
</dbReference>
<gene>
    <name evidence="1" type="ORF">PGT21_022467</name>
</gene>
<organism evidence="1 2">
    <name type="scientific">Puccinia graminis f. sp. tritici</name>
    <dbReference type="NCBI Taxonomy" id="56615"/>
    <lineage>
        <taxon>Eukaryota</taxon>
        <taxon>Fungi</taxon>
        <taxon>Dikarya</taxon>
        <taxon>Basidiomycota</taxon>
        <taxon>Pucciniomycotina</taxon>
        <taxon>Pucciniomycetes</taxon>
        <taxon>Pucciniales</taxon>
        <taxon>Pucciniaceae</taxon>
        <taxon>Puccinia</taxon>
    </lineage>
</organism>
<accession>A0A5B0PY56</accession>
<protein>
    <submittedName>
        <fullName evidence="1">Uncharacterized protein</fullName>
    </submittedName>
</protein>
<sequence length="74" mass="8313">MFLCHAFDHFLLDEVEEKISIRGMPTQVMNACSETLRANIRRGPMICALVPPHPNPAKMGGARYLFNAVEVRLS</sequence>
<reference evidence="1 2" key="1">
    <citation type="submission" date="2019-05" db="EMBL/GenBank/DDBJ databases">
        <title>Emergence of the Ug99 lineage of the wheat stem rust pathogen through somatic hybridization.</title>
        <authorList>
            <person name="Li F."/>
            <person name="Upadhyaya N.M."/>
            <person name="Sperschneider J."/>
            <person name="Matny O."/>
            <person name="Nguyen-Phuc H."/>
            <person name="Mago R."/>
            <person name="Raley C."/>
            <person name="Miller M.E."/>
            <person name="Silverstein K.A.T."/>
            <person name="Henningsen E."/>
            <person name="Hirsch C.D."/>
            <person name="Visser B."/>
            <person name="Pretorius Z.A."/>
            <person name="Steffenson B.J."/>
            <person name="Schwessinger B."/>
            <person name="Dodds P.N."/>
            <person name="Figueroa M."/>
        </authorList>
    </citation>
    <scope>NUCLEOTIDE SEQUENCE [LARGE SCALE GENOMIC DNA]</scope>
    <source>
        <strain evidence="1">21-0</strain>
    </source>
</reference>
<evidence type="ECO:0000313" key="2">
    <source>
        <dbReference type="Proteomes" id="UP000324748"/>
    </source>
</evidence>
<proteinExistence type="predicted"/>